<dbReference type="RefSeq" id="WP_141166805.1">
    <property type="nucleotide sequence ID" value="NZ_VHLH01000015.1"/>
</dbReference>
<dbReference type="FunFam" id="1.20.1260.100:FF:000001">
    <property type="entry name" value="translocator protein 2"/>
    <property type="match status" value="1"/>
</dbReference>
<keyword evidence="3 6" id="KW-0812">Transmembrane</keyword>
<comment type="caution">
    <text evidence="7">The sequence shown here is derived from an EMBL/GenBank/DDBJ whole genome shotgun (WGS) entry which is preliminary data.</text>
</comment>
<protein>
    <submittedName>
        <fullName evidence="7">Tryptophan-rich sensory protein</fullName>
    </submittedName>
</protein>
<proteinExistence type="inferred from homology"/>
<dbReference type="AlphaFoldDB" id="A0A506U5J9"/>
<dbReference type="CDD" id="cd15904">
    <property type="entry name" value="TSPO_MBR"/>
    <property type="match status" value="1"/>
</dbReference>
<dbReference type="PANTHER" id="PTHR10057">
    <property type="entry name" value="PERIPHERAL-TYPE BENZODIAZEPINE RECEPTOR"/>
    <property type="match status" value="1"/>
</dbReference>
<evidence type="ECO:0000256" key="4">
    <source>
        <dbReference type="ARBA" id="ARBA00022989"/>
    </source>
</evidence>
<evidence type="ECO:0000256" key="2">
    <source>
        <dbReference type="ARBA" id="ARBA00007524"/>
    </source>
</evidence>
<feature type="transmembrane region" description="Helical" evidence="6">
    <location>
        <begin position="46"/>
        <end position="66"/>
    </location>
</feature>
<feature type="transmembrane region" description="Helical" evidence="6">
    <location>
        <begin position="126"/>
        <end position="151"/>
    </location>
</feature>
<feature type="transmembrane region" description="Helical" evidence="6">
    <location>
        <begin position="73"/>
        <end position="90"/>
    </location>
</feature>
<dbReference type="Proteomes" id="UP000320314">
    <property type="component" value="Unassembled WGS sequence"/>
</dbReference>
<comment type="similarity">
    <text evidence="2">Belongs to the TspO/BZRP family.</text>
</comment>
<evidence type="ECO:0000256" key="1">
    <source>
        <dbReference type="ARBA" id="ARBA00004141"/>
    </source>
</evidence>
<keyword evidence="4 6" id="KW-1133">Transmembrane helix</keyword>
<dbReference type="GO" id="GO:0016020">
    <property type="term" value="C:membrane"/>
    <property type="evidence" value="ECO:0007669"/>
    <property type="project" value="UniProtKB-SubCell"/>
</dbReference>
<comment type="subcellular location">
    <subcellularLocation>
        <location evidence="1">Membrane</location>
        <topology evidence="1">Multi-pass membrane protein</topology>
    </subcellularLocation>
</comment>
<organism evidence="7 8">
    <name type="scientific">Pararhizobium mangrovi</name>
    <dbReference type="NCBI Taxonomy" id="2590452"/>
    <lineage>
        <taxon>Bacteria</taxon>
        <taxon>Pseudomonadati</taxon>
        <taxon>Pseudomonadota</taxon>
        <taxon>Alphaproteobacteria</taxon>
        <taxon>Hyphomicrobiales</taxon>
        <taxon>Rhizobiaceae</taxon>
        <taxon>Rhizobium/Agrobacterium group</taxon>
        <taxon>Pararhizobium</taxon>
    </lineage>
</organism>
<evidence type="ECO:0000256" key="6">
    <source>
        <dbReference type="SAM" id="Phobius"/>
    </source>
</evidence>
<dbReference type="EMBL" id="VHLH01000015">
    <property type="protein sequence ID" value="TPW28374.1"/>
    <property type="molecule type" value="Genomic_DNA"/>
</dbReference>
<evidence type="ECO:0000313" key="8">
    <source>
        <dbReference type="Proteomes" id="UP000320314"/>
    </source>
</evidence>
<dbReference type="Gene3D" id="1.20.1260.100">
    <property type="entry name" value="TspO/MBR protein"/>
    <property type="match status" value="1"/>
</dbReference>
<evidence type="ECO:0000256" key="3">
    <source>
        <dbReference type="ARBA" id="ARBA00022692"/>
    </source>
</evidence>
<dbReference type="GO" id="GO:0033013">
    <property type="term" value="P:tetrapyrrole metabolic process"/>
    <property type="evidence" value="ECO:0007669"/>
    <property type="project" value="UniProtKB-ARBA"/>
</dbReference>
<keyword evidence="8" id="KW-1185">Reference proteome</keyword>
<evidence type="ECO:0000313" key="7">
    <source>
        <dbReference type="EMBL" id="TPW28374.1"/>
    </source>
</evidence>
<evidence type="ECO:0000256" key="5">
    <source>
        <dbReference type="ARBA" id="ARBA00023136"/>
    </source>
</evidence>
<dbReference type="InterPro" id="IPR004307">
    <property type="entry name" value="TspO_MBR"/>
</dbReference>
<dbReference type="PIRSF" id="PIRSF005859">
    <property type="entry name" value="PBR"/>
    <property type="match status" value="1"/>
</dbReference>
<keyword evidence="5 6" id="KW-0472">Membrane</keyword>
<reference evidence="7 8" key="1">
    <citation type="submission" date="2019-06" db="EMBL/GenBank/DDBJ databases">
        <authorList>
            <person name="Li M."/>
        </authorList>
    </citation>
    <scope>NUCLEOTIDE SEQUENCE [LARGE SCALE GENOMIC DNA]</scope>
    <source>
        <strain evidence="7 8">BGMRC6574</strain>
    </source>
</reference>
<accession>A0A506U5J9</accession>
<dbReference type="OrthoDB" id="9795496at2"/>
<gene>
    <name evidence="7" type="ORF">FJU11_09490</name>
</gene>
<dbReference type="PANTHER" id="PTHR10057:SF0">
    <property type="entry name" value="TRANSLOCATOR PROTEIN"/>
    <property type="match status" value="1"/>
</dbReference>
<sequence length="152" mass="16528">MSRNRILFTFVLSTVLAGLVIGGLTAPDAWYAALKKPAFNPPSWVFAPVWSVLYVLIGIAGARTFARRPKGPAMAAWIVQMVLNFAWSPVFFTLHAIAPALAIVVALTLANALFIVLTWRPDRLSALFFVPYVAWTAFAAVLNGAILRLAVT</sequence>
<dbReference type="Pfam" id="PF03073">
    <property type="entry name" value="TspO_MBR"/>
    <property type="match status" value="1"/>
</dbReference>
<dbReference type="InterPro" id="IPR038330">
    <property type="entry name" value="TspO/MBR-related_sf"/>
</dbReference>
<feature type="transmembrane region" description="Helical" evidence="6">
    <location>
        <begin position="96"/>
        <end position="119"/>
    </location>
</feature>
<name>A0A506U5J9_9HYPH</name>